<accession>A0A2P6N7X3</accession>
<dbReference type="PANTHER" id="PTHR10652">
    <property type="entry name" value="ADENYLYL CYCLASE-ASSOCIATED PROTEIN"/>
    <property type="match status" value="1"/>
</dbReference>
<dbReference type="PANTHER" id="PTHR10652:SF0">
    <property type="entry name" value="ADENYLYL CYCLASE-ASSOCIATED PROTEIN"/>
    <property type="match status" value="1"/>
</dbReference>
<dbReference type="InterPro" id="IPR006599">
    <property type="entry name" value="CARP_motif"/>
</dbReference>
<dbReference type="SUPFAM" id="SSF69340">
    <property type="entry name" value="C-terminal domain of adenylylcyclase associated protein"/>
    <property type="match status" value="1"/>
</dbReference>
<dbReference type="InterPro" id="IPR013912">
    <property type="entry name" value="Adenylate_cyclase-assoc_CAP_C"/>
</dbReference>
<keyword evidence="4" id="KW-1185">Reference proteome</keyword>
<evidence type="ECO:0000313" key="4">
    <source>
        <dbReference type="Proteomes" id="UP000241769"/>
    </source>
</evidence>
<feature type="domain" description="C-CAP/cofactor C-like" evidence="2">
    <location>
        <begin position="1"/>
        <end position="137"/>
    </location>
</feature>
<dbReference type="InterPro" id="IPR036223">
    <property type="entry name" value="CAP_C_sf"/>
</dbReference>
<dbReference type="OrthoDB" id="1601at2759"/>
<dbReference type="InterPro" id="IPR017901">
    <property type="entry name" value="C-CAP_CF_C-like"/>
</dbReference>
<dbReference type="AlphaFoldDB" id="A0A2P6N7X3"/>
<reference evidence="3 4" key="1">
    <citation type="journal article" date="2018" name="Genome Biol. Evol.">
        <title>Multiple Roots of Fruiting Body Formation in Amoebozoa.</title>
        <authorList>
            <person name="Hillmann F."/>
            <person name="Forbes G."/>
            <person name="Novohradska S."/>
            <person name="Ferling I."/>
            <person name="Riege K."/>
            <person name="Groth M."/>
            <person name="Westermann M."/>
            <person name="Marz M."/>
            <person name="Spaller T."/>
            <person name="Winckler T."/>
            <person name="Schaap P."/>
            <person name="Glockner G."/>
        </authorList>
    </citation>
    <scope>NUCLEOTIDE SEQUENCE [LARGE SCALE GENOMIC DNA]</scope>
    <source>
        <strain evidence="3 4">Jena</strain>
    </source>
</reference>
<dbReference type="EMBL" id="MDYQ01000162">
    <property type="protein sequence ID" value="PRP80056.1"/>
    <property type="molecule type" value="Genomic_DNA"/>
</dbReference>
<evidence type="ECO:0000313" key="3">
    <source>
        <dbReference type="EMBL" id="PRP80056.1"/>
    </source>
</evidence>
<dbReference type="InterPro" id="IPR001837">
    <property type="entry name" value="Adenylate_cyclase-assoc_CAP"/>
</dbReference>
<dbReference type="InParanoid" id="A0A2P6N7X3"/>
<dbReference type="Pfam" id="PF08603">
    <property type="entry name" value="CAP_C"/>
    <property type="match status" value="1"/>
</dbReference>
<dbReference type="GO" id="GO:0003779">
    <property type="term" value="F:actin binding"/>
    <property type="evidence" value="ECO:0007669"/>
    <property type="project" value="InterPro"/>
</dbReference>
<name>A0A2P6N7X3_9EUKA</name>
<evidence type="ECO:0000259" key="2">
    <source>
        <dbReference type="PROSITE" id="PS51329"/>
    </source>
</evidence>
<dbReference type="Proteomes" id="UP000241769">
    <property type="component" value="Unassembled WGS sequence"/>
</dbReference>
<protein>
    <submittedName>
        <fullName evidence="3">Adenylyl cyclase-associated protein 1</fullName>
    </submittedName>
</protein>
<organism evidence="3 4">
    <name type="scientific">Planoprotostelium fungivorum</name>
    <dbReference type="NCBI Taxonomy" id="1890364"/>
    <lineage>
        <taxon>Eukaryota</taxon>
        <taxon>Amoebozoa</taxon>
        <taxon>Evosea</taxon>
        <taxon>Variosea</taxon>
        <taxon>Cavosteliida</taxon>
        <taxon>Cavosteliaceae</taxon>
        <taxon>Planoprotostelium</taxon>
    </lineage>
</organism>
<comment type="similarity">
    <text evidence="1">Belongs to the CAP family.</text>
</comment>
<dbReference type="GO" id="GO:0008179">
    <property type="term" value="F:adenylate cyclase binding"/>
    <property type="evidence" value="ECO:0007669"/>
    <property type="project" value="TreeGrafter"/>
</dbReference>
<gene>
    <name evidence="3" type="ORF">PROFUN_10739</name>
</gene>
<proteinExistence type="inferred from homology"/>
<dbReference type="SMART" id="SM00673">
    <property type="entry name" value="CARP"/>
    <property type="match status" value="2"/>
</dbReference>
<comment type="caution">
    <text evidence="3">The sequence shown here is derived from an EMBL/GenBank/DDBJ whole genome shotgun (WGS) entry which is preliminary data.</text>
</comment>
<dbReference type="Gene3D" id="2.160.20.70">
    <property type="match status" value="1"/>
</dbReference>
<dbReference type="GO" id="GO:0005737">
    <property type="term" value="C:cytoplasm"/>
    <property type="evidence" value="ECO:0007669"/>
    <property type="project" value="TreeGrafter"/>
</dbReference>
<dbReference type="InterPro" id="IPR016098">
    <property type="entry name" value="CAP/MinC_C"/>
</dbReference>
<dbReference type="GO" id="GO:0019933">
    <property type="term" value="P:cAMP-mediated signaling"/>
    <property type="evidence" value="ECO:0007669"/>
    <property type="project" value="TreeGrafter"/>
</dbReference>
<sequence>MSAVLKGNKWHLENVKGSQGVTITVEEQKQSVLLYKVEASTVIIKGKVTSVSIDTCKKVGVVFDDVIATVEVVNSQSIQAQANGAIPSFTIDKTQGVTFYVQSQSGRKVEIITSGSSEVNVVTPGKTENDDPSEQPIPQQFITTFDDKGKLYTKAVEHVVTVLRPTYHLVQFDLMEHLCITYYNTHLTFSESIIIFLSVLAIGLSQVCSTKPLPKSSVRPGKFGSRFSIVPGVLRKSYECKTNDLCSISLDPFNLYKDFTIATWLRLDSPGKTNIVQSCRNLLERNLQLTVGEASASAKSLLGVLDEFLIFNRVLGREEIIDARTITRLLPPQKVQIAELVGSLKVLVVWTDGQNDLEWKRADEDTEPVHVVQEHVWTAEIQMISYYLDILEDEYRHSVTIDHGSCNC</sequence>
<dbReference type="GO" id="GO:0007015">
    <property type="term" value="P:actin filament organization"/>
    <property type="evidence" value="ECO:0007669"/>
    <property type="project" value="TreeGrafter"/>
</dbReference>
<evidence type="ECO:0000256" key="1">
    <source>
        <dbReference type="ARBA" id="ARBA00007659"/>
    </source>
</evidence>
<dbReference type="PROSITE" id="PS51329">
    <property type="entry name" value="C_CAP_COFACTOR_C"/>
    <property type="match status" value="1"/>
</dbReference>
<dbReference type="STRING" id="1890364.A0A2P6N7X3"/>